<evidence type="ECO:0000259" key="4">
    <source>
        <dbReference type="PROSITE" id="PS51671"/>
    </source>
</evidence>
<evidence type="ECO:0000313" key="6">
    <source>
        <dbReference type="Proteomes" id="UP000030416"/>
    </source>
</evidence>
<keyword evidence="6" id="KW-1185">Reference proteome</keyword>
<comment type="caution">
    <text evidence="5">The sequence shown here is derived from an EMBL/GenBank/DDBJ whole genome shotgun (WGS) entry which is preliminary data.</text>
</comment>
<feature type="domain" description="CBS" evidence="3">
    <location>
        <begin position="76"/>
        <end position="135"/>
    </location>
</feature>
<dbReference type="PANTHER" id="PTHR43080:SF2">
    <property type="entry name" value="CBS DOMAIN-CONTAINING PROTEIN"/>
    <property type="match status" value="1"/>
</dbReference>
<dbReference type="InterPro" id="IPR002912">
    <property type="entry name" value="ACT_dom"/>
</dbReference>
<dbReference type="Gene3D" id="3.30.70.260">
    <property type="match status" value="1"/>
</dbReference>
<dbReference type="InterPro" id="IPR051257">
    <property type="entry name" value="Diverse_CBS-Domain"/>
</dbReference>
<dbReference type="PANTHER" id="PTHR43080">
    <property type="entry name" value="CBS DOMAIN-CONTAINING PROTEIN CBSX3, MITOCHONDRIAL"/>
    <property type="match status" value="1"/>
</dbReference>
<proteinExistence type="predicted"/>
<dbReference type="OrthoDB" id="9781631at2"/>
<dbReference type="SUPFAM" id="SSF55021">
    <property type="entry name" value="ACT-like"/>
    <property type="match status" value="1"/>
</dbReference>
<dbReference type="AlphaFoldDB" id="A0A0A3I205"/>
<dbReference type="PROSITE" id="PS51671">
    <property type="entry name" value="ACT"/>
    <property type="match status" value="1"/>
</dbReference>
<evidence type="ECO:0000256" key="2">
    <source>
        <dbReference type="PROSITE-ProRule" id="PRU00703"/>
    </source>
</evidence>
<accession>A0A0A3I205</accession>
<organism evidence="5 6">
    <name type="scientific">Ureibacillus manganicus DSM 26584</name>
    <dbReference type="NCBI Taxonomy" id="1384049"/>
    <lineage>
        <taxon>Bacteria</taxon>
        <taxon>Bacillati</taxon>
        <taxon>Bacillota</taxon>
        <taxon>Bacilli</taxon>
        <taxon>Bacillales</taxon>
        <taxon>Caryophanaceae</taxon>
        <taxon>Ureibacillus</taxon>
    </lineage>
</organism>
<feature type="domain" description="CBS" evidence="3">
    <location>
        <begin position="7"/>
        <end position="64"/>
    </location>
</feature>
<dbReference type="InterPro" id="IPR045865">
    <property type="entry name" value="ACT-like_dom_sf"/>
</dbReference>
<dbReference type="InterPro" id="IPR000644">
    <property type="entry name" value="CBS_dom"/>
</dbReference>
<dbReference type="PROSITE" id="PS51371">
    <property type="entry name" value="CBS"/>
    <property type="match status" value="2"/>
</dbReference>
<dbReference type="Pfam" id="PF00571">
    <property type="entry name" value="CBS"/>
    <property type="match status" value="2"/>
</dbReference>
<evidence type="ECO:0000259" key="3">
    <source>
        <dbReference type="PROSITE" id="PS51371"/>
    </source>
</evidence>
<dbReference type="CDD" id="cd04584">
    <property type="entry name" value="CBS_pair_AcuB_like"/>
    <property type="match status" value="1"/>
</dbReference>
<evidence type="ECO:0000256" key="1">
    <source>
        <dbReference type="ARBA" id="ARBA00023122"/>
    </source>
</evidence>
<sequence length="213" mass="24049">MIVEEIMKTNLKTLSPRDTVKEALELMKEKHIRHIPIIDENRKLVGLVTSSTLKNKWNAFSNTSSSESEKIIEDVMIKDLITAHPLDFVEEIAITFYEMKISCLPIVSGGQLVGLVTASDLLYTYIELTGANKPSSKIDIRIEDKPGILSDILVIFKNHHANVLSVLLFPDSKEENYKIVTIRVQILNPLSIIEELKKAKFNVLWPNLPGITK</sequence>
<keyword evidence="1 2" id="KW-0129">CBS domain</keyword>
<dbReference type="InterPro" id="IPR046342">
    <property type="entry name" value="CBS_dom_sf"/>
</dbReference>
<dbReference type="SUPFAM" id="SSF54631">
    <property type="entry name" value="CBS-domain pair"/>
    <property type="match status" value="1"/>
</dbReference>
<dbReference type="STRING" id="1384049.CD29_14865"/>
<gene>
    <name evidence="5" type="ORF">CD29_14865</name>
</gene>
<feature type="domain" description="ACT" evidence="4">
    <location>
        <begin position="137"/>
        <end position="211"/>
    </location>
</feature>
<dbReference type="Pfam" id="PF01842">
    <property type="entry name" value="ACT"/>
    <property type="match status" value="1"/>
</dbReference>
<dbReference type="SMART" id="SM00116">
    <property type="entry name" value="CBS"/>
    <property type="match status" value="2"/>
</dbReference>
<dbReference type="Gene3D" id="3.10.580.10">
    <property type="entry name" value="CBS-domain"/>
    <property type="match status" value="1"/>
</dbReference>
<dbReference type="Proteomes" id="UP000030416">
    <property type="component" value="Unassembled WGS sequence"/>
</dbReference>
<dbReference type="eggNOG" id="COG0517">
    <property type="taxonomic scope" value="Bacteria"/>
</dbReference>
<evidence type="ECO:0000313" key="5">
    <source>
        <dbReference type="EMBL" id="KGR77540.1"/>
    </source>
</evidence>
<name>A0A0A3I205_9BACL</name>
<dbReference type="CDD" id="cd04883">
    <property type="entry name" value="ACT_AcuB"/>
    <property type="match status" value="1"/>
</dbReference>
<reference evidence="5 6" key="1">
    <citation type="submission" date="2014-02" db="EMBL/GenBank/DDBJ databases">
        <title>Draft genome sequence of Lysinibacillus manganicus DSM 26584T.</title>
        <authorList>
            <person name="Zhang F."/>
            <person name="Wang G."/>
            <person name="Zhang L."/>
        </authorList>
    </citation>
    <scope>NUCLEOTIDE SEQUENCE [LARGE SCALE GENOMIC DNA]</scope>
    <source>
        <strain evidence="5 6">DSM 26584</strain>
    </source>
</reference>
<dbReference type="RefSeq" id="WP_036188231.1">
    <property type="nucleotide sequence ID" value="NZ_AVDA01000018.1"/>
</dbReference>
<dbReference type="EMBL" id="JPVN01000018">
    <property type="protein sequence ID" value="KGR77540.1"/>
    <property type="molecule type" value="Genomic_DNA"/>
</dbReference>
<protein>
    <submittedName>
        <fullName evidence="5">Acetoin utilization protein AcuB</fullName>
    </submittedName>
</protein>